<dbReference type="AlphaFoldDB" id="A0AAJ1Q7U4"/>
<protein>
    <submittedName>
        <fullName evidence="1">DUF6290 family protein</fullName>
    </submittedName>
</protein>
<dbReference type="Pfam" id="PF19807">
    <property type="entry name" value="DUF6290"/>
    <property type="match status" value="1"/>
</dbReference>
<name>A0AAJ1Q7U4_9FIRM</name>
<dbReference type="RefSeq" id="WP_285417211.1">
    <property type="nucleotide sequence ID" value="NZ_JASORJ010000005.1"/>
</dbReference>
<dbReference type="NCBIfam" id="NF046040">
    <property type="entry name" value="RelB_antitoxin"/>
    <property type="match status" value="1"/>
</dbReference>
<gene>
    <name evidence="1" type="ORF">QP520_04570</name>
</gene>
<evidence type="ECO:0000313" key="1">
    <source>
        <dbReference type="EMBL" id="MDK7356898.1"/>
    </source>
</evidence>
<reference evidence="1" key="1">
    <citation type="submission" date="2023-05" db="EMBL/GenBank/DDBJ databases">
        <title>Cataloging the Phylogenetic Diversity of Human Bladder Bacteria.</title>
        <authorList>
            <person name="Du J."/>
        </authorList>
    </citation>
    <scope>NUCLEOTIDE SEQUENCE</scope>
    <source>
        <strain evidence="1">UMB10101</strain>
    </source>
</reference>
<proteinExistence type="predicted"/>
<dbReference type="Proteomes" id="UP001236274">
    <property type="component" value="Unassembled WGS sequence"/>
</dbReference>
<dbReference type="InterPro" id="IPR046257">
    <property type="entry name" value="DUF6290"/>
</dbReference>
<accession>A0AAJ1Q7U4</accession>
<evidence type="ECO:0000313" key="2">
    <source>
        <dbReference type="Proteomes" id="UP001236274"/>
    </source>
</evidence>
<dbReference type="EMBL" id="JASORJ010000005">
    <property type="protein sequence ID" value="MDK7356898.1"/>
    <property type="molecule type" value="Genomic_DNA"/>
</dbReference>
<sequence length="73" mass="8451">MATINLKLSQDELAVFTAFAASKKTTIEELLKKTLFEKIEDEYDAMIAKEALFEFKVNPYTLTVKEIQKKYNL</sequence>
<organism evidence="1 2">
    <name type="scientific">Veillonella atypica</name>
    <dbReference type="NCBI Taxonomy" id="39777"/>
    <lineage>
        <taxon>Bacteria</taxon>
        <taxon>Bacillati</taxon>
        <taxon>Bacillota</taxon>
        <taxon>Negativicutes</taxon>
        <taxon>Veillonellales</taxon>
        <taxon>Veillonellaceae</taxon>
        <taxon>Veillonella</taxon>
    </lineage>
</organism>
<comment type="caution">
    <text evidence="1">The sequence shown here is derived from an EMBL/GenBank/DDBJ whole genome shotgun (WGS) entry which is preliminary data.</text>
</comment>